<feature type="non-terminal residue" evidence="1">
    <location>
        <position position="41"/>
    </location>
</feature>
<dbReference type="Gene3D" id="3.30.470.20">
    <property type="entry name" value="ATP-grasp fold, B domain"/>
    <property type="match status" value="1"/>
</dbReference>
<dbReference type="SUPFAM" id="SSF56059">
    <property type="entry name" value="Glutathione synthetase ATP-binding domain-like"/>
    <property type="match status" value="1"/>
</dbReference>
<accession>A0ABS9DUU9</accession>
<dbReference type="Proteomes" id="UP001521209">
    <property type="component" value="Unassembled WGS sequence"/>
</dbReference>
<protein>
    <submittedName>
        <fullName evidence="1">Succinate--CoA ligase subunit beta</fullName>
        <ecNumber evidence="1">6.2.1.5</ecNumber>
    </submittedName>
</protein>
<gene>
    <name evidence="1" type="primary">sucC</name>
    <name evidence="1" type="ORF">L2A60_04450</name>
    <name evidence="2" type="ORF">L2A60_08850</name>
</gene>
<name>A0ABS9DUU9_9PROT</name>
<sequence length="41" mass="4292">MNIHEYQAKELLRSYGVSVLGGSVAWSGEEAAFAAGKLPGP</sequence>
<dbReference type="EMBL" id="JAKGBZ010000005">
    <property type="protein sequence ID" value="MCF3945935.1"/>
    <property type="molecule type" value="Genomic_DNA"/>
</dbReference>
<organism evidence="1 3">
    <name type="scientific">Acidiphilium iwatense</name>
    <dbReference type="NCBI Taxonomy" id="768198"/>
    <lineage>
        <taxon>Bacteria</taxon>
        <taxon>Pseudomonadati</taxon>
        <taxon>Pseudomonadota</taxon>
        <taxon>Alphaproteobacteria</taxon>
        <taxon>Acetobacterales</taxon>
        <taxon>Acidocellaceae</taxon>
        <taxon>Acidiphilium</taxon>
    </lineage>
</organism>
<dbReference type="EC" id="6.2.1.5" evidence="1"/>
<keyword evidence="3" id="KW-1185">Reference proteome</keyword>
<dbReference type="InterPro" id="IPR013815">
    <property type="entry name" value="ATP_grasp_subdomain_1"/>
</dbReference>
<dbReference type="GO" id="GO:0004775">
    <property type="term" value="F:succinate-CoA ligase (ADP-forming) activity"/>
    <property type="evidence" value="ECO:0007669"/>
    <property type="project" value="UniProtKB-EC"/>
</dbReference>
<proteinExistence type="predicted"/>
<keyword evidence="1" id="KW-0436">Ligase</keyword>
<dbReference type="EMBL" id="JAKGBZ010000013">
    <property type="protein sequence ID" value="MCF3946787.1"/>
    <property type="molecule type" value="Genomic_DNA"/>
</dbReference>
<comment type="caution">
    <text evidence="1">The sequence shown here is derived from an EMBL/GenBank/DDBJ whole genome shotgun (WGS) entry which is preliminary data.</text>
</comment>
<evidence type="ECO:0000313" key="2">
    <source>
        <dbReference type="EMBL" id="MCF3946787.1"/>
    </source>
</evidence>
<dbReference type="Gene3D" id="3.30.1490.20">
    <property type="entry name" value="ATP-grasp fold, A domain"/>
    <property type="match status" value="1"/>
</dbReference>
<reference evidence="1 3" key="1">
    <citation type="submission" date="2022-01" db="EMBL/GenBank/DDBJ databases">
        <authorList>
            <person name="Won M."/>
            <person name="Kim S.-J."/>
            <person name="Kwon S.-W."/>
        </authorList>
    </citation>
    <scope>NUCLEOTIDE SEQUENCE [LARGE SCALE GENOMIC DNA]</scope>
    <source>
        <strain evidence="1 3">KCTC 23505</strain>
    </source>
</reference>
<evidence type="ECO:0000313" key="1">
    <source>
        <dbReference type="EMBL" id="MCF3945935.1"/>
    </source>
</evidence>
<evidence type="ECO:0000313" key="3">
    <source>
        <dbReference type="Proteomes" id="UP001521209"/>
    </source>
</evidence>